<keyword evidence="2" id="KW-1185">Reference proteome</keyword>
<dbReference type="Proteomes" id="UP001519460">
    <property type="component" value="Unassembled WGS sequence"/>
</dbReference>
<proteinExistence type="predicted"/>
<protein>
    <submittedName>
        <fullName evidence="1">Uncharacterized protein</fullName>
    </submittedName>
</protein>
<reference evidence="1 2" key="1">
    <citation type="journal article" date="2023" name="Sci. Data">
        <title>Genome assembly of the Korean intertidal mud-creeper Batillaria attramentaria.</title>
        <authorList>
            <person name="Patra A.K."/>
            <person name="Ho P.T."/>
            <person name="Jun S."/>
            <person name="Lee S.J."/>
            <person name="Kim Y."/>
            <person name="Won Y.J."/>
        </authorList>
    </citation>
    <scope>NUCLEOTIDE SEQUENCE [LARGE SCALE GENOMIC DNA]</scope>
    <source>
        <strain evidence="1">Wonlab-2016</strain>
    </source>
</reference>
<sequence length="253" mass="28707">AVFEFPEVKESAITAQESENVTLNFTLNKTNCVEDDFKDFNIEISKVGKDGNAGTYCSIRHRNGTCTNADRGCTCPGDDGSYQWSKIVDRKDNAKWVWQTSNKMTTKEEVLINVLSPPEIKIKTPEIEFVPGEDVKIEINVCTHTNDLLSCQLTMLSDSEKSRPPQMEMNNAEMNFNPDDDVYLEVNVRTHTKELLSCSLRMLSDYEKPRQEGAHCHKDQTEFCSSRQTTQVWIPTTCTCTKKLTMTPDSDPQ</sequence>
<accession>A0ABD0KJ61</accession>
<evidence type="ECO:0000313" key="2">
    <source>
        <dbReference type="Proteomes" id="UP001519460"/>
    </source>
</evidence>
<gene>
    <name evidence="1" type="ORF">BaRGS_00021566</name>
</gene>
<comment type="caution">
    <text evidence="1">The sequence shown here is derived from an EMBL/GenBank/DDBJ whole genome shotgun (WGS) entry which is preliminary data.</text>
</comment>
<feature type="non-terminal residue" evidence="1">
    <location>
        <position position="1"/>
    </location>
</feature>
<organism evidence="1 2">
    <name type="scientific">Batillaria attramentaria</name>
    <dbReference type="NCBI Taxonomy" id="370345"/>
    <lineage>
        <taxon>Eukaryota</taxon>
        <taxon>Metazoa</taxon>
        <taxon>Spiralia</taxon>
        <taxon>Lophotrochozoa</taxon>
        <taxon>Mollusca</taxon>
        <taxon>Gastropoda</taxon>
        <taxon>Caenogastropoda</taxon>
        <taxon>Sorbeoconcha</taxon>
        <taxon>Cerithioidea</taxon>
        <taxon>Batillariidae</taxon>
        <taxon>Batillaria</taxon>
    </lineage>
</organism>
<name>A0ABD0KJ61_9CAEN</name>
<dbReference type="EMBL" id="JACVVK020000168">
    <property type="protein sequence ID" value="KAK7487214.1"/>
    <property type="molecule type" value="Genomic_DNA"/>
</dbReference>
<feature type="non-terminal residue" evidence="1">
    <location>
        <position position="253"/>
    </location>
</feature>
<dbReference type="AlphaFoldDB" id="A0ABD0KJ61"/>
<evidence type="ECO:0000313" key="1">
    <source>
        <dbReference type="EMBL" id="KAK7487214.1"/>
    </source>
</evidence>